<evidence type="ECO:0000256" key="1">
    <source>
        <dbReference type="ARBA" id="ARBA00004127"/>
    </source>
</evidence>
<keyword evidence="4" id="KW-0472">Membrane</keyword>
<evidence type="ECO:0000313" key="7">
    <source>
        <dbReference type="Proteomes" id="UP001597294"/>
    </source>
</evidence>
<comment type="caution">
    <text evidence="6">The sequence shown here is derived from an EMBL/GenBank/DDBJ whole genome shotgun (WGS) entry which is preliminary data.</text>
</comment>
<name>A0ABW5BGA7_9PROT</name>
<protein>
    <submittedName>
        <fullName evidence="6">YkvA family protein</fullName>
    </submittedName>
</protein>
<dbReference type="Proteomes" id="UP001597294">
    <property type="component" value="Unassembled WGS sequence"/>
</dbReference>
<keyword evidence="2" id="KW-0812">Transmembrane</keyword>
<dbReference type="Pfam" id="PF06803">
    <property type="entry name" value="DUF1232"/>
    <property type="match status" value="1"/>
</dbReference>
<sequence>MGQSLFNVTVIPHMFNMRFIQLRKPDPNKPEDVLLEDDEKLVKQKFLQKLKRVAAKISFSEKLLAAYFCAMDTNTPIRVKAILMAALAYFVVPADLIPDFLVGLGYTDDISVLVSAITSVNAHVKEEHRQKAGDLLKDLD</sequence>
<proteinExistence type="predicted"/>
<keyword evidence="7" id="KW-1185">Reference proteome</keyword>
<organism evidence="6 7">
    <name type="scientific">Kiloniella antarctica</name>
    <dbReference type="NCBI Taxonomy" id="1550907"/>
    <lineage>
        <taxon>Bacteria</taxon>
        <taxon>Pseudomonadati</taxon>
        <taxon>Pseudomonadota</taxon>
        <taxon>Alphaproteobacteria</taxon>
        <taxon>Rhodospirillales</taxon>
        <taxon>Kiloniellaceae</taxon>
        <taxon>Kiloniella</taxon>
    </lineage>
</organism>
<evidence type="ECO:0000256" key="4">
    <source>
        <dbReference type="ARBA" id="ARBA00023136"/>
    </source>
</evidence>
<dbReference type="EMBL" id="JBHUII010000001">
    <property type="protein sequence ID" value="MFD2205043.1"/>
    <property type="molecule type" value="Genomic_DNA"/>
</dbReference>
<gene>
    <name evidence="6" type="ORF">ACFSKO_05460</name>
</gene>
<accession>A0ABW5BGA7</accession>
<reference evidence="7" key="1">
    <citation type="journal article" date="2019" name="Int. J. Syst. Evol. Microbiol.">
        <title>The Global Catalogue of Microorganisms (GCM) 10K type strain sequencing project: providing services to taxonomists for standard genome sequencing and annotation.</title>
        <authorList>
            <consortium name="The Broad Institute Genomics Platform"/>
            <consortium name="The Broad Institute Genome Sequencing Center for Infectious Disease"/>
            <person name="Wu L."/>
            <person name="Ma J."/>
        </authorList>
    </citation>
    <scope>NUCLEOTIDE SEQUENCE [LARGE SCALE GENOMIC DNA]</scope>
    <source>
        <strain evidence="7">CGMCC 4.7192</strain>
    </source>
</reference>
<keyword evidence="3" id="KW-1133">Transmembrane helix</keyword>
<evidence type="ECO:0000256" key="3">
    <source>
        <dbReference type="ARBA" id="ARBA00022989"/>
    </source>
</evidence>
<evidence type="ECO:0000256" key="2">
    <source>
        <dbReference type="ARBA" id="ARBA00022692"/>
    </source>
</evidence>
<feature type="domain" description="DUF1232" evidence="5">
    <location>
        <begin position="79"/>
        <end position="113"/>
    </location>
</feature>
<dbReference type="InterPro" id="IPR010652">
    <property type="entry name" value="DUF1232"/>
</dbReference>
<evidence type="ECO:0000313" key="6">
    <source>
        <dbReference type="EMBL" id="MFD2205043.1"/>
    </source>
</evidence>
<comment type="subcellular location">
    <subcellularLocation>
        <location evidence="1">Endomembrane system</location>
        <topology evidence="1">Multi-pass membrane protein</topology>
    </subcellularLocation>
</comment>
<evidence type="ECO:0000259" key="5">
    <source>
        <dbReference type="Pfam" id="PF06803"/>
    </source>
</evidence>